<dbReference type="AlphaFoldDB" id="A0A7D7QG61"/>
<dbReference type="Proteomes" id="UP000514713">
    <property type="component" value="Chromosome"/>
</dbReference>
<feature type="region of interest" description="Disordered" evidence="1">
    <location>
        <begin position="44"/>
        <end position="64"/>
    </location>
</feature>
<organism evidence="2 3">
    <name type="scientific">Nostoc edaphicum CCNP1411</name>
    <dbReference type="NCBI Taxonomy" id="1472755"/>
    <lineage>
        <taxon>Bacteria</taxon>
        <taxon>Bacillati</taxon>
        <taxon>Cyanobacteriota</taxon>
        <taxon>Cyanophyceae</taxon>
        <taxon>Nostocales</taxon>
        <taxon>Nostocaceae</taxon>
        <taxon>Nostoc</taxon>
    </lineage>
</organism>
<protein>
    <submittedName>
        <fullName evidence="2">Uncharacterized protein</fullName>
    </submittedName>
</protein>
<gene>
    <name evidence="2" type="ORF">HUN01_15515</name>
</gene>
<reference evidence="3" key="1">
    <citation type="submission" date="2020-06" db="EMBL/GenBank/DDBJ databases">
        <title>Nostoc edaphicum CCNP1411 genome.</title>
        <authorList>
            <person name="Fidor A."/>
            <person name="Grabski M."/>
            <person name="Gawor J."/>
            <person name="Gromadka R."/>
            <person name="Wegrzyn G."/>
            <person name="Mazur-Marzec H."/>
        </authorList>
    </citation>
    <scope>NUCLEOTIDE SEQUENCE [LARGE SCALE GENOMIC DNA]</scope>
    <source>
        <strain evidence="3">CCNP1411</strain>
    </source>
</reference>
<name>A0A7D7QG61_9NOSO</name>
<dbReference type="EMBL" id="CP054698">
    <property type="protein sequence ID" value="QMS88942.1"/>
    <property type="molecule type" value="Genomic_DNA"/>
</dbReference>
<evidence type="ECO:0000256" key="1">
    <source>
        <dbReference type="SAM" id="MobiDB-lite"/>
    </source>
</evidence>
<sequence>MEAEEALESIKQIFEERKGKVVLLGKLEEKVFLLSWQGMNYSQMPSKIKKSNPTAKPYTEQQKC</sequence>
<accession>A0A7D7QG61</accession>
<evidence type="ECO:0000313" key="2">
    <source>
        <dbReference type="EMBL" id="QMS88942.1"/>
    </source>
</evidence>
<dbReference type="KEGG" id="ned:HUN01_15515"/>
<dbReference type="RefSeq" id="WP_181932021.1">
    <property type="nucleotide sequence ID" value="NZ_CP054698.1"/>
</dbReference>
<keyword evidence="3" id="KW-1185">Reference proteome</keyword>
<proteinExistence type="predicted"/>
<evidence type="ECO:0000313" key="3">
    <source>
        <dbReference type="Proteomes" id="UP000514713"/>
    </source>
</evidence>